<dbReference type="Pfam" id="PF18560">
    <property type="entry name" value="Lectin_like"/>
    <property type="match status" value="1"/>
</dbReference>
<evidence type="ECO:0000256" key="1">
    <source>
        <dbReference type="ARBA" id="ARBA00008455"/>
    </source>
</evidence>
<comment type="similarity">
    <text evidence="1">Belongs to the peptidase C1 family.</text>
</comment>
<organism evidence="6 7">
    <name type="scientific">Neglectibacter timonensis</name>
    <dbReference type="NCBI Taxonomy" id="1776382"/>
    <lineage>
        <taxon>Bacteria</taxon>
        <taxon>Bacillati</taxon>
        <taxon>Bacillota</taxon>
        <taxon>Clostridia</taxon>
        <taxon>Eubacteriales</taxon>
        <taxon>Oscillospiraceae</taxon>
        <taxon>Neglectibacter</taxon>
    </lineage>
</organism>
<feature type="domain" description="SLH" evidence="5">
    <location>
        <begin position="721"/>
        <end position="778"/>
    </location>
</feature>
<evidence type="ECO:0000256" key="2">
    <source>
        <dbReference type="ARBA" id="ARBA00022737"/>
    </source>
</evidence>
<dbReference type="InterPro" id="IPR025660">
    <property type="entry name" value="Pept_his_AS"/>
</dbReference>
<feature type="domain" description="SLH" evidence="5">
    <location>
        <begin position="594"/>
        <end position="652"/>
    </location>
</feature>
<name>A0ABT1S2D8_9FIRM</name>
<dbReference type="InterPro" id="IPR040528">
    <property type="entry name" value="Lectin-like"/>
</dbReference>
<keyword evidence="7" id="KW-1185">Reference proteome</keyword>
<dbReference type="PROSITE" id="PS00639">
    <property type="entry name" value="THIOL_PROTEASE_HIS"/>
    <property type="match status" value="1"/>
</dbReference>
<evidence type="ECO:0000256" key="4">
    <source>
        <dbReference type="SAM" id="SignalP"/>
    </source>
</evidence>
<evidence type="ECO:0000256" key="3">
    <source>
        <dbReference type="SAM" id="MobiDB-lite"/>
    </source>
</evidence>
<proteinExistence type="inferred from homology"/>
<dbReference type="SMART" id="SM00645">
    <property type="entry name" value="Pept_C1"/>
    <property type="match status" value="1"/>
</dbReference>
<feature type="region of interest" description="Disordered" evidence="3">
    <location>
        <begin position="56"/>
        <end position="81"/>
    </location>
</feature>
<evidence type="ECO:0000313" key="6">
    <source>
        <dbReference type="EMBL" id="MCQ4841103.1"/>
    </source>
</evidence>
<dbReference type="InterPro" id="IPR013128">
    <property type="entry name" value="Peptidase_C1A"/>
</dbReference>
<dbReference type="InterPro" id="IPR000668">
    <property type="entry name" value="Peptidase_C1A_C"/>
</dbReference>
<evidence type="ECO:0000259" key="5">
    <source>
        <dbReference type="PROSITE" id="PS51272"/>
    </source>
</evidence>
<protein>
    <submittedName>
        <fullName evidence="6">S-layer homology domain-containing protein</fullName>
    </submittedName>
</protein>
<feature type="domain" description="SLH" evidence="5">
    <location>
        <begin position="654"/>
        <end position="717"/>
    </location>
</feature>
<dbReference type="EMBL" id="JANFZH010000038">
    <property type="protein sequence ID" value="MCQ4841103.1"/>
    <property type="molecule type" value="Genomic_DNA"/>
</dbReference>
<dbReference type="PANTHER" id="PTHR12411">
    <property type="entry name" value="CYSTEINE PROTEASE FAMILY C1-RELATED"/>
    <property type="match status" value="1"/>
</dbReference>
<dbReference type="Gene3D" id="3.90.70.10">
    <property type="entry name" value="Cysteine proteinases"/>
    <property type="match status" value="1"/>
</dbReference>
<dbReference type="RefSeq" id="WP_066862598.1">
    <property type="nucleotide sequence ID" value="NZ_CABKVV010000013.1"/>
</dbReference>
<comment type="caution">
    <text evidence="6">The sequence shown here is derived from an EMBL/GenBank/DDBJ whole genome shotgun (WGS) entry which is preliminary data.</text>
</comment>
<dbReference type="InterPro" id="IPR038765">
    <property type="entry name" value="Papain-like_cys_pep_sf"/>
</dbReference>
<keyword evidence="4" id="KW-0732">Signal</keyword>
<dbReference type="Pfam" id="PF00112">
    <property type="entry name" value="Peptidase_C1"/>
    <property type="match status" value="2"/>
</dbReference>
<keyword evidence="2" id="KW-0677">Repeat</keyword>
<feature type="chain" id="PRO_5045130988" evidence="4">
    <location>
        <begin position="26"/>
        <end position="778"/>
    </location>
</feature>
<sequence>MKRNKLPVLFLCLALMLLPTSGVLAYEEDRATLDGELTAPSEDYLDYLELEEETQVQTRMPLPLPRPSSLETPSGKMGGADLPSSYDARTEGYLPPVLDQGNTSSCWTFSAVENLAGYLNFKENQPGETGYSFSPRHMEFTTAIIPQDLMFSNGLYREADAGGNQMVASLYLMGGLGPVDNSGSMAFQNYPLDANGKPQVVYPTRAELLLSPTAEVTDYIFLPELDEGNLSASRSALMKQMKQAVLDYGTLDVGIDWVDSNKYFNTEYNCFYNPNGKTTTNHAVLLVGWDDGFSRNNFNSGYKPQSDGAWIIQNSWGSDVQENGFFYVSYEELSIYELSSTVAGAGSEISYDKAYVLDPMGINSSFVSNQDTATYWAANVFSKEAGTELLTSVNLSLWGSTSYEIYVTDGSLSLSGLTPAASGSADMLGYLSVTLDTPIELTGDQFAVIVKYSLRNGASIPVECNIGDYYRYVDAPSHSSFLSENGRSWAEISTADWDYSNLCIKAFTQSLSGQTVLHLENENPKALFSVYRPNKEEVPMRADGSFLLAQNSRYIYQCDAYSPALQPDGGHMASFQNSFTTGEETSLTLTAKSHPLPFSDVSVFSWYFDSVVYCYENSLVNGVTPTEFSPESPATRAELVTLLWRMEGQPKPNSLESFPDVPQNTWYSEAVAWAAENGVVNGNEKGLFVPGARIIRQDFAVMLYRYQDLVHGSDVTSQGQLSAYTDANKISNYAKDAMSWCVAEKILNGRTATTLAPQGTILRSETAAMLQRLLAPTF</sequence>
<dbReference type="InterPro" id="IPR001119">
    <property type="entry name" value="SLH_dom"/>
</dbReference>
<feature type="signal peptide" evidence="4">
    <location>
        <begin position="1"/>
        <end position="25"/>
    </location>
</feature>
<accession>A0ABT1S2D8</accession>
<dbReference type="Pfam" id="PF00395">
    <property type="entry name" value="SLH"/>
    <property type="match status" value="3"/>
</dbReference>
<dbReference type="Proteomes" id="UP001524473">
    <property type="component" value="Unassembled WGS sequence"/>
</dbReference>
<dbReference type="SUPFAM" id="SSF54001">
    <property type="entry name" value="Cysteine proteinases"/>
    <property type="match status" value="1"/>
</dbReference>
<dbReference type="GeneID" id="90531940"/>
<evidence type="ECO:0000313" key="7">
    <source>
        <dbReference type="Proteomes" id="UP001524473"/>
    </source>
</evidence>
<dbReference type="PROSITE" id="PS51272">
    <property type="entry name" value="SLH"/>
    <property type="match status" value="3"/>
</dbReference>
<gene>
    <name evidence="6" type="ORF">NE695_14405</name>
</gene>
<reference evidence="6 7" key="1">
    <citation type="submission" date="2022-06" db="EMBL/GenBank/DDBJ databases">
        <title>Isolation of gut microbiota from human fecal samples.</title>
        <authorList>
            <person name="Pamer E.G."/>
            <person name="Barat B."/>
            <person name="Waligurski E."/>
            <person name="Medina S."/>
            <person name="Paddock L."/>
            <person name="Mostad J."/>
        </authorList>
    </citation>
    <scope>NUCLEOTIDE SEQUENCE [LARGE SCALE GENOMIC DNA]</scope>
    <source>
        <strain evidence="6 7">DFI.9.73</strain>
    </source>
</reference>